<dbReference type="Proteomes" id="UP000027982">
    <property type="component" value="Chromosome"/>
</dbReference>
<dbReference type="HOGENOM" id="CLU_049343_7_1_0"/>
<dbReference type="PANTHER" id="PTHR12128:SF66">
    <property type="entry name" value="4-HYDROXY-2-OXOGLUTARATE ALDOLASE, MITOCHONDRIAL"/>
    <property type="match status" value="1"/>
</dbReference>
<evidence type="ECO:0000256" key="6">
    <source>
        <dbReference type="ARBA" id="ARBA00022605"/>
    </source>
</evidence>
<evidence type="ECO:0000256" key="4">
    <source>
        <dbReference type="ARBA" id="ARBA00012086"/>
    </source>
</evidence>
<dbReference type="GO" id="GO:0019877">
    <property type="term" value="P:diaminopimelate biosynthetic process"/>
    <property type="evidence" value="ECO:0007669"/>
    <property type="project" value="UniProtKB-UniRule"/>
</dbReference>
<dbReference type="eggNOG" id="COG0329">
    <property type="taxonomic scope" value="Bacteria"/>
</dbReference>
<evidence type="ECO:0000256" key="11">
    <source>
        <dbReference type="ARBA" id="ARBA00047836"/>
    </source>
</evidence>
<feature type="site" description="Part of a proton relay during catalysis" evidence="12">
    <location>
        <position position="116"/>
    </location>
</feature>
<dbReference type="EMBL" id="CP007139">
    <property type="protein sequence ID" value="AIE88088.1"/>
    <property type="molecule type" value="Genomic_DNA"/>
</dbReference>
<keyword evidence="5 12" id="KW-0963">Cytoplasm</keyword>
<keyword evidence="17" id="KW-1185">Reference proteome</keyword>
<dbReference type="NCBIfam" id="TIGR00674">
    <property type="entry name" value="dapA"/>
    <property type="match status" value="1"/>
</dbReference>
<evidence type="ECO:0000256" key="3">
    <source>
        <dbReference type="ARBA" id="ARBA00007592"/>
    </source>
</evidence>
<dbReference type="InterPro" id="IPR013785">
    <property type="entry name" value="Aldolase_TIM"/>
</dbReference>
<feature type="active site" description="Schiff-base intermediate with substrate" evidence="12 14">
    <location>
        <position position="170"/>
    </location>
</feature>
<feature type="binding site" evidence="12 15">
    <location>
        <position position="54"/>
    </location>
    <ligand>
        <name>pyruvate</name>
        <dbReference type="ChEBI" id="CHEBI:15361"/>
    </ligand>
</feature>
<dbReference type="Pfam" id="PF00701">
    <property type="entry name" value="DHDPS"/>
    <property type="match status" value="1"/>
</dbReference>
<dbReference type="Gene3D" id="3.20.20.70">
    <property type="entry name" value="Aldolase class I"/>
    <property type="match status" value="1"/>
</dbReference>
<dbReference type="SUPFAM" id="SSF51569">
    <property type="entry name" value="Aldolase"/>
    <property type="match status" value="1"/>
</dbReference>
<evidence type="ECO:0000256" key="10">
    <source>
        <dbReference type="ARBA" id="ARBA00023270"/>
    </source>
</evidence>
<gene>
    <name evidence="12" type="primary">dapA</name>
    <name evidence="16" type="ORF">OP10G_4720</name>
</gene>
<dbReference type="STRING" id="661478.OP10G_4720"/>
<dbReference type="GO" id="GO:0005829">
    <property type="term" value="C:cytosol"/>
    <property type="evidence" value="ECO:0007669"/>
    <property type="project" value="TreeGrafter"/>
</dbReference>
<evidence type="ECO:0000256" key="5">
    <source>
        <dbReference type="ARBA" id="ARBA00022490"/>
    </source>
</evidence>
<dbReference type="PANTHER" id="PTHR12128">
    <property type="entry name" value="DIHYDRODIPICOLINATE SYNTHASE"/>
    <property type="match status" value="1"/>
</dbReference>
<dbReference type="EC" id="4.3.3.7" evidence="4 12"/>
<feature type="binding site" evidence="12 15">
    <location>
        <position position="212"/>
    </location>
    <ligand>
        <name>pyruvate</name>
        <dbReference type="ChEBI" id="CHEBI:15361"/>
    </ligand>
</feature>
<evidence type="ECO:0000313" key="16">
    <source>
        <dbReference type="EMBL" id="AIE88088.1"/>
    </source>
</evidence>
<evidence type="ECO:0000256" key="1">
    <source>
        <dbReference type="ARBA" id="ARBA00003294"/>
    </source>
</evidence>
<dbReference type="SMART" id="SM01130">
    <property type="entry name" value="DHDPS"/>
    <property type="match status" value="1"/>
</dbReference>
<evidence type="ECO:0000256" key="8">
    <source>
        <dbReference type="ARBA" id="ARBA00023154"/>
    </source>
</evidence>
<dbReference type="CDD" id="cd00950">
    <property type="entry name" value="DHDPS"/>
    <property type="match status" value="1"/>
</dbReference>
<proteinExistence type="inferred from homology"/>
<comment type="similarity">
    <text evidence="3 12 13">Belongs to the DapA family.</text>
</comment>
<dbReference type="KEGG" id="fgi:OP10G_4720"/>
<dbReference type="GO" id="GO:0008840">
    <property type="term" value="F:4-hydroxy-tetrahydrodipicolinate synthase activity"/>
    <property type="evidence" value="ECO:0007669"/>
    <property type="project" value="UniProtKB-UniRule"/>
</dbReference>
<keyword evidence="10 12" id="KW-0704">Schiff base</keyword>
<evidence type="ECO:0000256" key="7">
    <source>
        <dbReference type="ARBA" id="ARBA00022915"/>
    </source>
</evidence>
<evidence type="ECO:0000256" key="15">
    <source>
        <dbReference type="PIRSR" id="PIRSR001365-2"/>
    </source>
</evidence>
<feature type="site" description="Part of a proton relay during catalysis" evidence="12">
    <location>
        <position position="53"/>
    </location>
</feature>
<dbReference type="PRINTS" id="PR00146">
    <property type="entry name" value="DHPICSNTHASE"/>
</dbReference>
<protein>
    <recommendedName>
        <fullName evidence="4 12">4-hydroxy-tetrahydrodipicolinate synthase</fullName>
        <shortName evidence="12">HTPA synthase</shortName>
        <ecNumber evidence="4 12">4.3.3.7</ecNumber>
    </recommendedName>
</protein>
<dbReference type="AlphaFoldDB" id="A0A068NX66"/>
<dbReference type="GO" id="GO:0009089">
    <property type="term" value="P:lysine biosynthetic process via diaminopimelate"/>
    <property type="evidence" value="ECO:0007669"/>
    <property type="project" value="UniProtKB-UniRule"/>
</dbReference>
<comment type="pathway">
    <text evidence="2 12">Amino-acid biosynthesis; L-lysine biosynthesis via DAP pathway; (S)-tetrahydrodipicolinate from L-aspartate: step 3/4.</text>
</comment>
<dbReference type="InterPro" id="IPR002220">
    <property type="entry name" value="DapA-like"/>
</dbReference>
<dbReference type="PROSITE" id="PS00665">
    <property type="entry name" value="DHDPS_1"/>
    <property type="match status" value="1"/>
</dbReference>
<feature type="active site" description="Proton donor/acceptor" evidence="12 14">
    <location>
        <position position="142"/>
    </location>
</feature>
<evidence type="ECO:0000256" key="14">
    <source>
        <dbReference type="PIRSR" id="PIRSR001365-1"/>
    </source>
</evidence>
<evidence type="ECO:0000256" key="12">
    <source>
        <dbReference type="HAMAP-Rule" id="MF_00418"/>
    </source>
</evidence>
<evidence type="ECO:0000313" key="17">
    <source>
        <dbReference type="Proteomes" id="UP000027982"/>
    </source>
</evidence>
<keyword evidence="8 12" id="KW-0457">Lysine biosynthesis</keyword>
<comment type="catalytic activity">
    <reaction evidence="11 12">
        <text>L-aspartate 4-semialdehyde + pyruvate = (2S,4S)-4-hydroxy-2,3,4,5-tetrahydrodipicolinate + H2O + H(+)</text>
        <dbReference type="Rhea" id="RHEA:34171"/>
        <dbReference type="ChEBI" id="CHEBI:15361"/>
        <dbReference type="ChEBI" id="CHEBI:15377"/>
        <dbReference type="ChEBI" id="CHEBI:15378"/>
        <dbReference type="ChEBI" id="CHEBI:67139"/>
        <dbReference type="ChEBI" id="CHEBI:537519"/>
        <dbReference type="EC" id="4.3.3.7"/>
    </reaction>
</comment>
<dbReference type="PIRSF" id="PIRSF001365">
    <property type="entry name" value="DHDPS"/>
    <property type="match status" value="1"/>
</dbReference>
<reference evidence="16 17" key="1">
    <citation type="journal article" date="2014" name="PLoS ONE">
        <title>The first complete genome sequence of the class fimbriimonadia in the phylum armatimonadetes.</title>
        <authorList>
            <person name="Hu Z.Y."/>
            <person name="Wang Y.Z."/>
            <person name="Im W.T."/>
            <person name="Wang S.Y."/>
            <person name="Zhao G.P."/>
            <person name="Zheng H.J."/>
            <person name="Quan Z.X."/>
        </authorList>
    </citation>
    <scope>NUCLEOTIDE SEQUENCE [LARGE SCALE GENOMIC DNA]</scope>
    <source>
        <strain evidence="16">Gsoil 348</strain>
    </source>
</reference>
<comment type="function">
    <text evidence="1 12">Catalyzes the condensation of (S)-aspartate-beta-semialdehyde [(S)-ASA] and pyruvate to 4-hydroxy-tetrahydrodipicolinate (HTPA).</text>
</comment>
<comment type="subcellular location">
    <subcellularLocation>
        <location evidence="12">Cytoplasm</location>
    </subcellularLocation>
</comment>
<dbReference type="HAMAP" id="MF_00418">
    <property type="entry name" value="DapA"/>
    <property type="match status" value="1"/>
</dbReference>
<dbReference type="InterPro" id="IPR020624">
    <property type="entry name" value="Schiff_base-form_aldolases_CS"/>
</dbReference>
<keyword evidence="6 12" id="KW-0028">Amino-acid biosynthesis</keyword>
<keyword evidence="7 12" id="KW-0220">Diaminopimelate biosynthesis</keyword>
<dbReference type="OrthoDB" id="9782828at2"/>
<evidence type="ECO:0000256" key="9">
    <source>
        <dbReference type="ARBA" id="ARBA00023239"/>
    </source>
</evidence>
<keyword evidence="9 12" id="KW-0456">Lyase</keyword>
<accession>A0A068NX66</accession>
<dbReference type="InterPro" id="IPR005263">
    <property type="entry name" value="DapA"/>
</dbReference>
<name>A0A068NX66_FIMGI</name>
<evidence type="ECO:0000256" key="13">
    <source>
        <dbReference type="PIRNR" id="PIRNR001365"/>
    </source>
</evidence>
<sequence length="295" mass="31731">MGAFFGPKDWGKLLTAMLTPFHEDGSVNYDEAGRLAAYLVDKQKNDGLVVNGTTGESPTLTEEEKLKLLEVVLAAVGDRAAVIFGAGTYNTAESIHVTREADRRGAHGIMLVNPYYNKPGQAGLYAHFSTIAKETELPVMLYNIMPRSSINLETSTLLRLAEIRNIVAVKEASGSIPQISDVCRQAPEGFRIYSGDDALTLPILSLGGHGLVSVAAHIVGDRLKEMIERFPTDPKGAAAIHHELTPTFKAIFSAPSPVPIKYATSKQGFACANVRLPLVELSDEERAVVDAGLGM</sequence>
<dbReference type="RefSeq" id="WP_025228046.1">
    <property type="nucleotide sequence ID" value="NZ_CP007139.1"/>
</dbReference>
<comment type="subunit">
    <text evidence="12">Homotetramer; dimer of dimers.</text>
</comment>
<evidence type="ECO:0000256" key="2">
    <source>
        <dbReference type="ARBA" id="ARBA00005120"/>
    </source>
</evidence>
<comment type="caution">
    <text evidence="12">Was originally thought to be a dihydrodipicolinate synthase (DHDPS), catalyzing the condensation of (S)-aspartate-beta-semialdehyde [(S)-ASA] and pyruvate to dihydrodipicolinate (DHDP). However, it was shown in E.coli that the product of the enzymatic reaction is not dihydrodipicolinate but in fact (4S)-4-hydroxy-2,3,4,5-tetrahydro-(2S)-dipicolinic acid (HTPA), and that the consecutive dehydration reaction leading to DHDP is not spontaneous but catalyzed by DapB.</text>
</comment>
<organism evidence="16 17">
    <name type="scientific">Fimbriimonas ginsengisoli Gsoil 348</name>
    <dbReference type="NCBI Taxonomy" id="661478"/>
    <lineage>
        <taxon>Bacteria</taxon>
        <taxon>Bacillati</taxon>
        <taxon>Armatimonadota</taxon>
        <taxon>Fimbriimonadia</taxon>
        <taxon>Fimbriimonadales</taxon>
        <taxon>Fimbriimonadaceae</taxon>
        <taxon>Fimbriimonas</taxon>
    </lineage>
</organism>
<dbReference type="UniPathway" id="UPA00034">
    <property type="reaction ID" value="UER00017"/>
</dbReference>